<dbReference type="CDD" id="cd00093">
    <property type="entry name" value="HTH_XRE"/>
    <property type="match status" value="1"/>
</dbReference>
<dbReference type="InterPro" id="IPR010982">
    <property type="entry name" value="Lambda_DNA-bd_dom_sf"/>
</dbReference>
<dbReference type="Pfam" id="PF13560">
    <property type="entry name" value="HTH_31"/>
    <property type="match status" value="1"/>
</dbReference>
<protein>
    <submittedName>
        <fullName evidence="2">Helix-turn-helix domain-containing protein</fullName>
    </submittedName>
</protein>
<gene>
    <name evidence="2" type="ORF">SAMN05444320_1119</name>
</gene>
<dbReference type="OrthoDB" id="4285266at2"/>
<dbReference type="STRING" id="2017.SAMN05444320_1119"/>
<evidence type="ECO:0000313" key="3">
    <source>
        <dbReference type="Proteomes" id="UP000184501"/>
    </source>
</evidence>
<evidence type="ECO:0000259" key="1">
    <source>
        <dbReference type="PROSITE" id="PS50943"/>
    </source>
</evidence>
<evidence type="ECO:0000313" key="2">
    <source>
        <dbReference type="EMBL" id="SHG60834.1"/>
    </source>
</evidence>
<organism evidence="2 3">
    <name type="scientific">Streptoalloteichus hindustanus</name>
    <dbReference type="NCBI Taxonomy" id="2017"/>
    <lineage>
        <taxon>Bacteria</taxon>
        <taxon>Bacillati</taxon>
        <taxon>Actinomycetota</taxon>
        <taxon>Actinomycetes</taxon>
        <taxon>Pseudonocardiales</taxon>
        <taxon>Pseudonocardiaceae</taxon>
        <taxon>Streptoalloteichus</taxon>
    </lineage>
</organism>
<dbReference type="Gene3D" id="1.10.260.40">
    <property type="entry name" value="lambda repressor-like DNA-binding domains"/>
    <property type="match status" value="1"/>
</dbReference>
<proteinExistence type="predicted"/>
<dbReference type="Pfam" id="PF19054">
    <property type="entry name" value="DUF5753"/>
    <property type="match status" value="1"/>
</dbReference>
<dbReference type="GO" id="GO:0003677">
    <property type="term" value="F:DNA binding"/>
    <property type="evidence" value="ECO:0007669"/>
    <property type="project" value="InterPro"/>
</dbReference>
<dbReference type="InterPro" id="IPR043917">
    <property type="entry name" value="DUF5753"/>
</dbReference>
<keyword evidence="3" id="KW-1185">Reference proteome</keyword>
<feature type="domain" description="HTH cro/C1-type" evidence="1">
    <location>
        <begin position="18"/>
        <end position="48"/>
    </location>
</feature>
<sequence length="285" mass="32278">MTPRGNSAVHRRYVAYRLKKLREEAGYTQRDVAKHLDCVESRVGHYETMHSLPRWPVVETMLRLYQREDLVEQFRDLLAQAKKPNPWADAKSLVQDFELFVGLEQGASTIETFTVSTVPGLLQTRAYATEVLKSSVPKLVDGDLFREIELRMARQEFLAEAEPPRLWSILDESALRRMVGGPAVMANQLGHLLKMAEEPHVEIQVLPPSAGAHPALHGPFTILGFAELSAPRVAYVENQVAGRCYDDPEVIRWYTEIMNQLRTLAAPPEGSREIIKRLREEVASP</sequence>
<dbReference type="PROSITE" id="PS50943">
    <property type="entry name" value="HTH_CROC1"/>
    <property type="match status" value="1"/>
</dbReference>
<accession>A0A1M5L6V1</accession>
<reference evidence="2 3" key="1">
    <citation type="submission" date="2016-11" db="EMBL/GenBank/DDBJ databases">
        <authorList>
            <person name="Jaros S."/>
            <person name="Januszkiewicz K."/>
            <person name="Wedrychowicz H."/>
        </authorList>
    </citation>
    <scope>NUCLEOTIDE SEQUENCE [LARGE SCALE GENOMIC DNA]</scope>
    <source>
        <strain evidence="2 3">DSM 44523</strain>
    </source>
</reference>
<dbReference type="AlphaFoldDB" id="A0A1M5L6V1"/>
<dbReference type="SUPFAM" id="SSF47413">
    <property type="entry name" value="lambda repressor-like DNA-binding domains"/>
    <property type="match status" value="1"/>
</dbReference>
<name>A0A1M5L6V1_STRHI</name>
<dbReference type="EMBL" id="FQVN01000011">
    <property type="protein sequence ID" value="SHG60834.1"/>
    <property type="molecule type" value="Genomic_DNA"/>
</dbReference>
<dbReference type="RefSeq" id="WP_073488545.1">
    <property type="nucleotide sequence ID" value="NZ_FQVN01000011.1"/>
</dbReference>
<dbReference type="Proteomes" id="UP000184501">
    <property type="component" value="Unassembled WGS sequence"/>
</dbReference>
<dbReference type="SMART" id="SM00530">
    <property type="entry name" value="HTH_XRE"/>
    <property type="match status" value="1"/>
</dbReference>
<dbReference type="InterPro" id="IPR001387">
    <property type="entry name" value="Cro/C1-type_HTH"/>
</dbReference>